<dbReference type="OrthoDB" id="9811121at2"/>
<keyword evidence="3" id="KW-1185">Reference proteome</keyword>
<dbReference type="AlphaFoldDB" id="C8X2X7"/>
<sequence length="287" mass="31467">MSTPLHVGLIQMEISPETQTNIDTLEAKAEALCNDPRRPQLIIGVEFGIAPHHIEDPEGPAMQRLSRLAARLGVWLVPGSLKLAEPGGGFSNAAPVFAPDGRLAGTYKKMVPWDTDLEKGTLPGRDYLVFDIEKPQVRFGLQICFDADFPEISRTLTLMGAEVLIQLSMDPDSIPDSYQHIKYARAIENQAYYIYMNGACDYGHYHLAGGSLVVSPEGQRIFEAGERPTATIVSLDLDRLRHCRAAGSWDQVAQLQALYDHAPSQPLAGNEQAGALFQRPPFGGTQK</sequence>
<gene>
    <name evidence="2" type="ordered locus">Dret_1488</name>
</gene>
<dbReference type="HOGENOM" id="CLU_030130_3_3_7"/>
<dbReference type="CDD" id="cd07197">
    <property type="entry name" value="nitrilase"/>
    <property type="match status" value="1"/>
</dbReference>
<dbReference type="InterPro" id="IPR003010">
    <property type="entry name" value="C-N_Hydrolase"/>
</dbReference>
<organism evidence="2 3">
    <name type="scientific">Desulfohalobium retbaense (strain ATCC 49708 / DSM 5692 / JCM 16813 / HR100)</name>
    <dbReference type="NCBI Taxonomy" id="485915"/>
    <lineage>
        <taxon>Bacteria</taxon>
        <taxon>Pseudomonadati</taxon>
        <taxon>Thermodesulfobacteriota</taxon>
        <taxon>Desulfovibrionia</taxon>
        <taxon>Desulfovibrionales</taxon>
        <taxon>Desulfohalobiaceae</taxon>
        <taxon>Desulfohalobium</taxon>
    </lineage>
</organism>
<dbReference type="Pfam" id="PF00795">
    <property type="entry name" value="CN_hydrolase"/>
    <property type="match status" value="1"/>
</dbReference>
<reference evidence="3" key="1">
    <citation type="submission" date="2009-09" db="EMBL/GenBank/DDBJ databases">
        <title>The complete chromosome of Desulfohalobium retbaense DSM 5692.</title>
        <authorList>
            <consortium name="US DOE Joint Genome Institute (JGI-PGF)"/>
            <person name="Lucas S."/>
            <person name="Copeland A."/>
            <person name="Lapidus A."/>
            <person name="Glavina del Rio T."/>
            <person name="Dalin E."/>
            <person name="Tice H."/>
            <person name="Bruce D."/>
            <person name="Goodwin L."/>
            <person name="Pitluck S."/>
            <person name="Kyrpides N."/>
            <person name="Mavromatis K."/>
            <person name="Ivanova N."/>
            <person name="Mikhailova N."/>
            <person name="Munk A.C."/>
            <person name="Brettin T."/>
            <person name="Detter J.C."/>
            <person name="Han C."/>
            <person name="Tapia R."/>
            <person name="Larimer F."/>
            <person name="Land M."/>
            <person name="Hauser L."/>
            <person name="Markowitz V."/>
            <person name="Cheng J.-F."/>
            <person name="Hugenholtz P."/>
            <person name="Woyke T."/>
            <person name="Wu D."/>
            <person name="Spring S."/>
            <person name="Klenk H.-P."/>
            <person name="Eisen J.A."/>
        </authorList>
    </citation>
    <scope>NUCLEOTIDE SEQUENCE [LARGE SCALE GENOMIC DNA]</scope>
    <source>
        <strain evidence="3">DSM 5692</strain>
    </source>
</reference>
<dbReference type="RefSeq" id="WP_015751921.1">
    <property type="nucleotide sequence ID" value="NC_013223.1"/>
</dbReference>
<feature type="domain" description="CN hydrolase" evidence="1">
    <location>
        <begin position="5"/>
        <end position="239"/>
    </location>
</feature>
<dbReference type="KEGG" id="drt:Dret_1488"/>
<dbReference type="EMBL" id="CP001734">
    <property type="protein sequence ID" value="ACV68774.1"/>
    <property type="molecule type" value="Genomic_DNA"/>
</dbReference>
<evidence type="ECO:0000313" key="2">
    <source>
        <dbReference type="EMBL" id="ACV68774.1"/>
    </source>
</evidence>
<dbReference type="eggNOG" id="COG0388">
    <property type="taxonomic scope" value="Bacteria"/>
</dbReference>
<name>C8X2X7_DESRD</name>
<proteinExistence type="predicted"/>
<evidence type="ECO:0000313" key="3">
    <source>
        <dbReference type="Proteomes" id="UP000001052"/>
    </source>
</evidence>
<protein>
    <submittedName>
        <fullName evidence="2">Nitrilase/cyanide hydratase and apolipoprotein N-acyltransferase</fullName>
    </submittedName>
</protein>
<dbReference type="SUPFAM" id="SSF56317">
    <property type="entry name" value="Carbon-nitrogen hydrolase"/>
    <property type="match status" value="1"/>
</dbReference>
<dbReference type="PANTHER" id="PTHR23088">
    <property type="entry name" value="NITRILASE-RELATED"/>
    <property type="match status" value="1"/>
</dbReference>
<dbReference type="PROSITE" id="PS50263">
    <property type="entry name" value="CN_HYDROLASE"/>
    <property type="match status" value="1"/>
</dbReference>
<dbReference type="PANTHER" id="PTHR23088:SF27">
    <property type="entry name" value="DEAMINATED GLUTATHIONE AMIDASE"/>
    <property type="match status" value="1"/>
</dbReference>
<accession>C8X2X7</accession>
<evidence type="ECO:0000259" key="1">
    <source>
        <dbReference type="PROSITE" id="PS50263"/>
    </source>
</evidence>
<dbReference type="Gene3D" id="3.60.110.10">
    <property type="entry name" value="Carbon-nitrogen hydrolase"/>
    <property type="match status" value="1"/>
</dbReference>
<reference evidence="2 3" key="2">
    <citation type="journal article" date="2010" name="Stand. Genomic Sci.">
        <title>Complete genome sequence of Desulfohalobium retbaense type strain (HR(100)).</title>
        <authorList>
            <person name="Spring S."/>
            <person name="Nolan M."/>
            <person name="Lapidus A."/>
            <person name="Glavina Del Rio T."/>
            <person name="Copeland A."/>
            <person name="Tice H."/>
            <person name="Cheng J.F."/>
            <person name="Lucas S."/>
            <person name="Land M."/>
            <person name="Chen F."/>
            <person name="Bruce D."/>
            <person name="Goodwin L."/>
            <person name="Pitluck S."/>
            <person name="Ivanova N."/>
            <person name="Mavromatis K."/>
            <person name="Mikhailova N."/>
            <person name="Pati A."/>
            <person name="Chen A."/>
            <person name="Palaniappan K."/>
            <person name="Hauser L."/>
            <person name="Chang Y.J."/>
            <person name="Jeffries C.D."/>
            <person name="Munk C."/>
            <person name="Kiss H."/>
            <person name="Chain P."/>
            <person name="Han C."/>
            <person name="Brettin T."/>
            <person name="Detter J.C."/>
            <person name="Schuler E."/>
            <person name="Goker M."/>
            <person name="Rohde M."/>
            <person name="Bristow J."/>
            <person name="Eisen J.A."/>
            <person name="Markowitz V."/>
            <person name="Hugenholtz P."/>
            <person name="Kyrpides N.C."/>
            <person name="Klenk H.P."/>
        </authorList>
    </citation>
    <scope>NUCLEOTIDE SEQUENCE [LARGE SCALE GENOMIC DNA]</scope>
    <source>
        <strain evidence="2 3">DSM 5692</strain>
    </source>
</reference>
<dbReference type="Proteomes" id="UP000001052">
    <property type="component" value="Chromosome"/>
</dbReference>
<dbReference type="InterPro" id="IPR036526">
    <property type="entry name" value="C-N_Hydrolase_sf"/>
</dbReference>